<keyword evidence="3" id="KW-0963">Cytoplasm</keyword>
<dbReference type="AlphaFoldDB" id="A0A5A7PJ52"/>
<comment type="subcellular location">
    <subcellularLocation>
        <location evidence="1">Cytoplasm</location>
    </subcellularLocation>
</comment>
<feature type="region of interest" description="Disordered" evidence="4">
    <location>
        <begin position="1"/>
        <end position="97"/>
    </location>
</feature>
<evidence type="ECO:0000313" key="6">
    <source>
        <dbReference type="Proteomes" id="UP000325081"/>
    </source>
</evidence>
<organism evidence="5 6">
    <name type="scientific">Striga asiatica</name>
    <name type="common">Asiatic witchweed</name>
    <name type="synonym">Buchnera asiatica</name>
    <dbReference type="NCBI Taxonomy" id="4170"/>
    <lineage>
        <taxon>Eukaryota</taxon>
        <taxon>Viridiplantae</taxon>
        <taxon>Streptophyta</taxon>
        <taxon>Embryophyta</taxon>
        <taxon>Tracheophyta</taxon>
        <taxon>Spermatophyta</taxon>
        <taxon>Magnoliopsida</taxon>
        <taxon>eudicotyledons</taxon>
        <taxon>Gunneridae</taxon>
        <taxon>Pentapetalae</taxon>
        <taxon>asterids</taxon>
        <taxon>lamiids</taxon>
        <taxon>Lamiales</taxon>
        <taxon>Orobanchaceae</taxon>
        <taxon>Buchnereae</taxon>
        <taxon>Striga</taxon>
    </lineage>
</organism>
<dbReference type="GO" id="GO:0016020">
    <property type="term" value="C:membrane"/>
    <property type="evidence" value="ECO:0007669"/>
    <property type="project" value="TreeGrafter"/>
</dbReference>
<evidence type="ECO:0000313" key="5">
    <source>
        <dbReference type="EMBL" id="GER32671.1"/>
    </source>
</evidence>
<reference evidence="6" key="1">
    <citation type="journal article" date="2019" name="Curr. Biol.">
        <title>Genome Sequence of Striga asiatica Provides Insight into the Evolution of Plant Parasitism.</title>
        <authorList>
            <person name="Yoshida S."/>
            <person name="Kim S."/>
            <person name="Wafula E.K."/>
            <person name="Tanskanen J."/>
            <person name="Kim Y.M."/>
            <person name="Honaas L."/>
            <person name="Yang Z."/>
            <person name="Spallek T."/>
            <person name="Conn C.E."/>
            <person name="Ichihashi Y."/>
            <person name="Cheong K."/>
            <person name="Cui S."/>
            <person name="Der J.P."/>
            <person name="Gundlach H."/>
            <person name="Jiao Y."/>
            <person name="Hori C."/>
            <person name="Ishida J.K."/>
            <person name="Kasahara H."/>
            <person name="Kiba T."/>
            <person name="Kim M.S."/>
            <person name="Koo N."/>
            <person name="Laohavisit A."/>
            <person name="Lee Y.H."/>
            <person name="Lumba S."/>
            <person name="McCourt P."/>
            <person name="Mortimer J.C."/>
            <person name="Mutuku J.M."/>
            <person name="Nomura T."/>
            <person name="Sasaki-Sekimoto Y."/>
            <person name="Seto Y."/>
            <person name="Wang Y."/>
            <person name="Wakatake T."/>
            <person name="Sakakibara H."/>
            <person name="Demura T."/>
            <person name="Yamaguchi S."/>
            <person name="Yoneyama K."/>
            <person name="Manabe R.I."/>
            <person name="Nelson D.C."/>
            <person name="Schulman A.H."/>
            <person name="Timko M.P."/>
            <person name="dePamphilis C.W."/>
            <person name="Choi D."/>
            <person name="Shirasu K."/>
        </authorList>
    </citation>
    <scope>NUCLEOTIDE SEQUENCE [LARGE SCALE GENOMIC DNA]</scope>
    <source>
        <strain evidence="6">cv. UVA1</strain>
    </source>
</reference>
<dbReference type="PANTHER" id="PTHR10980">
    <property type="entry name" value="RHO GDP-DISSOCIATION INHIBITOR"/>
    <property type="match status" value="1"/>
</dbReference>
<gene>
    <name evidence="5" type="ORF">STAS_08749</name>
</gene>
<evidence type="ECO:0000256" key="4">
    <source>
        <dbReference type="SAM" id="MobiDB-lite"/>
    </source>
</evidence>
<dbReference type="InterPro" id="IPR024792">
    <property type="entry name" value="RhoGDI_dom_sf"/>
</dbReference>
<comment type="caution">
    <text evidence="5">The sequence shown here is derived from an EMBL/GenBank/DDBJ whole genome shotgun (WGS) entry which is preliminary data.</text>
</comment>
<dbReference type="GO" id="GO:0007266">
    <property type="term" value="P:Rho protein signal transduction"/>
    <property type="evidence" value="ECO:0007669"/>
    <property type="project" value="InterPro"/>
</dbReference>
<dbReference type="PANTHER" id="PTHR10980:SF61">
    <property type="entry name" value="OS01G0913600 PROTEIN"/>
    <property type="match status" value="1"/>
</dbReference>
<dbReference type="Gene3D" id="2.70.50.30">
    <property type="entry name" value="Coagulation Factor XIII, subunit A, domain 1"/>
    <property type="match status" value="1"/>
</dbReference>
<dbReference type="OrthoDB" id="1683373at2759"/>
<evidence type="ECO:0000256" key="3">
    <source>
        <dbReference type="ARBA" id="ARBA00022490"/>
    </source>
</evidence>
<proteinExistence type="inferred from homology"/>
<dbReference type="InterPro" id="IPR014756">
    <property type="entry name" value="Ig_E-set"/>
</dbReference>
<evidence type="ECO:0000256" key="2">
    <source>
        <dbReference type="ARBA" id="ARBA00009758"/>
    </source>
</evidence>
<protein>
    <submittedName>
        <fullName evidence="5">Rho GDP-dissociation inhibitor</fullName>
    </submittedName>
</protein>
<sequence length="196" mass="21912">MMSGFVETLVASKVHPLTKAEKEEEEERGEPTKASKDGAESIIRQSKGTKMQEVSRHEDDDDDDIKLTKTKNSSDLCPILGPKGQPHRDVKGGKSTPKWKQRVLERLNTSNLGGGRIEACVQIERLSIVCLGRPEIVLSHPFISSPKACLFTLKEGTKYRLKFTFVVSNNVVSGLKYEHTLWKAGIRNFHMALSLH</sequence>
<dbReference type="Proteomes" id="UP000325081">
    <property type="component" value="Unassembled WGS sequence"/>
</dbReference>
<comment type="similarity">
    <text evidence="2">Belongs to the Rho GDI family.</text>
</comment>
<dbReference type="EMBL" id="BKCP01004627">
    <property type="protein sequence ID" value="GER32671.1"/>
    <property type="molecule type" value="Genomic_DNA"/>
</dbReference>
<dbReference type="GO" id="GO:0005829">
    <property type="term" value="C:cytosol"/>
    <property type="evidence" value="ECO:0007669"/>
    <property type="project" value="TreeGrafter"/>
</dbReference>
<feature type="compositionally biased region" description="Basic and acidic residues" evidence="4">
    <location>
        <begin position="29"/>
        <end position="39"/>
    </location>
</feature>
<dbReference type="InterPro" id="IPR000406">
    <property type="entry name" value="Rho_GDI"/>
</dbReference>
<dbReference type="GO" id="GO:0005094">
    <property type="term" value="F:Rho GDP-dissociation inhibitor activity"/>
    <property type="evidence" value="ECO:0007669"/>
    <property type="project" value="InterPro"/>
</dbReference>
<accession>A0A5A7PJ52</accession>
<dbReference type="Pfam" id="PF02115">
    <property type="entry name" value="Rho_GDI"/>
    <property type="match status" value="1"/>
</dbReference>
<keyword evidence="6" id="KW-1185">Reference proteome</keyword>
<name>A0A5A7PJ52_STRAF</name>
<dbReference type="SUPFAM" id="SSF81296">
    <property type="entry name" value="E set domains"/>
    <property type="match status" value="1"/>
</dbReference>
<evidence type="ECO:0000256" key="1">
    <source>
        <dbReference type="ARBA" id="ARBA00004496"/>
    </source>
</evidence>